<feature type="region of interest" description="Disordered" evidence="1">
    <location>
        <begin position="51"/>
        <end position="84"/>
    </location>
</feature>
<sequence length="84" mass="9323">MACYCANYYGSINCHNTVSRFGDRCKLCLALKSGASLTDGLLLPEAEPAGKSPLMPLAEQQPRRHHFRSGPDARGRVMLERMKK</sequence>
<name>A0AA38S2Y2_9PEZI</name>
<feature type="compositionally biased region" description="Basic and acidic residues" evidence="1">
    <location>
        <begin position="69"/>
        <end position="84"/>
    </location>
</feature>
<dbReference type="AlphaFoldDB" id="A0AA38S2Y2"/>
<evidence type="ECO:0000313" key="2">
    <source>
        <dbReference type="EMBL" id="KAJ9155144.1"/>
    </source>
</evidence>
<accession>A0AA38S2Y2</accession>
<proteinExistence type="predicted"/>
<evidence type="ECO:0000313" key="3">
    <source>
        <dbReference type="Proteomes" id="UP001174694"/>
    </source>
</evidence>
<gene>
    <name evidence="2" type="ORF">NKR23_g1998</name>
</gene>
<evidence type="ECO:0000256" key="1">
    <source>
        <dbReference type="SAM" id="MobiDB-lite"/>
    </source>
</evidence>
<reference evidence="2" key="1">
    <citation type="submission" date="2022-07" db="EMBL/GenBank/DDBJ databases">
        <title>Fungi with potential for degradation of polypropylene.</title>
        <authorList>
            <person name="Gostincar C."/>
        </authorList>
    </citation>
    <scope>NUCLEOTIDE SEQUENCE</scope>
    <source>
        <strain evidence="2">EXF-13308</strain>
    </source>
</reference>
<comment type="caution">
    <text evidence="2">The sequence shown here is derived from an EMBL/GenBank/DDBJ whole genome shotgun (WGS) entry which is preliminary data.</text>
</comment>
<keyword evidence="3" id="KW-1185">Reference proteome</keyword>
<protein>
    <submittedName>
        <fullName evidence="2">Uncharacterized protein</fullName>
    </submittedName>
</protein>
<dbReference type="Proteomes" id="UP001174694">
    <property type="component" value="Unassembled WGS sequence"/>
</dbReference>
<dbReference type="EMBL" id="JANBVO010000003">
    <property type="protein sequence ID" value="KAJ9155144.1"/>
    <property type="molecule type" value="Genomic_DNA"/>
</dbReference>
<organism evidence="2 3">
    <name type="scientific">Pleurostoma richardsiae</name>
    <dbReference type="NCBI Taxonomy" id="41990"/>
    <lineage>
        <taxon>Eukaryota</taxon>
        <taxon>Fungi</taxon>
        <taxon>Dikarya</taxon>
        <taxon>Ascomycota</taxon>
        <taxon>Pezizomycotina</taxon>
        <taxon>Sordariomycetes</taxon>
        <taxon>Sordariomycetidae</taxon>
        <taxon>Calosphaeriales</taxon>
        <taxon>Pleurostomataceae</taxon>
        <taxon>Pleurostoma</taxon>
    </lineage>
</organism>